<proteinExistence type="predicted"/>
<feature type="compositionally biased region" description="Polar residues" evidence="1">
    <location>
        <begin position="27"/>
        <end position="54"/>
    </location>
</feature>
<reference evidence="2 3" key="1">
    <citation type="journal article" date="2019" name="Int. J. Syst. Evol. Microbiol.">
        <title>The Global Catalogue of Microorganisms (GCM) 10K type strain sequencing project: providing services to taxonomists for standard genome sequencing and annotation.</title>
        <authorList>
            <consortium name="The Broad Institute Genomics Platform"/>
            <consortium name="The Broad Institute Genome Sequencing Center for Infectious Disease"/>
            <person name="Wu L."/>
            <person name="Ma J."/>
        </authorList>
    </citation>
    <scope>NUCLEOTIDE SEQUENCE [LARGE SCALE GENOMIC DNA]</scope>
    <source>
        <strain evidence="2 3">CGMCC 1.12563</strain>
    </source>
</reference>
<dbReference type="RefSeq" id="WP_250873226.1">
    <property type="nucleotide sequence ID" value="NZ_JALXFV010000003.1"/>
</dbReference>
<comment type="caution">
    <text evidence="2">The sequence shown here is derived from an EMBL/GenBank/DDBJ whole genome shotgun (WGS) entry which is preliminary data.</text>
</comment>
<dbReference type="PROSITE" id="PS51257">
    <property type="entry name" value="PROKAR_LIPOPROTEIN"/>
    <property type="match status" value="1"/>
</dbReference>
<gene>
    <name evidence="2" type="ORF">ACFSBT_08285</name>
</gene>
<keyword evidence="3" id="KW-1185">Reference proteome</keyword>
<evidence type="ECO:0000256" key="1">
    <source>
        <dbReference type="SAM" id="MobiDB-lite"/>
    </source>
</evidence>
<organism evidence="2 3">
    <name type="scientific">Halomarina rubra</name>
    <dbReference type="NCBI Taxonomy" id="2071873"/>
    <lineage>
        <taxon>Archaea</taxon>
        <taxon>Methanobacteriati</taxon>
        <taxon>Methanobacteriota</taxon>
        <taxon>Stenosarchaea group</taxon>
        <taxon>Halobacteria</taxon>
        <taxon>Halobacteriales</taxon>
        <taxon>Natronomonadaceae</taxon>
        <taxon>Halomarina</taxon>
    </lineage>
</organism>
<dbReference type="Proteomes" id="UP001597187">
    <property type="component" value="Unassembled WGS sequence"/>
</dbReference>
<evidence type="ECO:0000313" key="3">
    <source>
        <dbReference type="Proteomes" id="UP001597187"/>
    </source>
</evidence>
<evidence type="ECO:0000313" key="2">
    <source>
        <dbReference type="EMBL" id="MFD1513273.1"/>
    </source>
</evidence>
<feature type="region of interest" description="Disordered" evidence="1">
    <location>
        <begin position="27"/>
        <end position="58"/>
    </location>
</feature>
<dbReference type="AlphaFoldDB" id="A0ABD6AVJ2"/>
<dbReference type="EMBL" id="JBHUDC010000003">
    <property type="protein sequence ID" value="MFD1513273.1"/>
    <property type="molecule type" value="Genomic_DNA"/>
</dbReference>
<protein>
    <submittedName>
        <fullName evidence="2">Uncharacterized protein</fullName>
    </submittedName>
</protein>
<dbReference type="InterPro" id="IPR006311">
    <property type="entry name" value="TAT_signal"/>
</dbReference>
<accession>A0ABD6AVJ2</accession>
<name>A0ABD6AVJ2_9EURY</name>
<dbReference type="PROSITE" id="PS51318">
    <property type="entry name" value="TAT"/>
    <property type="match status" value="1"/>
</dbReference>
<sequence>MNWSASRRQFLLTGSAAVAGVAGCLTTSEESSASNRTDTTGSTDTPNRTDTATPAGTLAVSDTRTKSWAIDYDFPDSKDVFGEHGKQYLLFDVAVEGTTTVPYTEFELVAGDTTYQPTKYIGIADSPAPSGFGDRYTPTSDGWVAFHVPEPLDASSVVLRWPGGEYDVEDAFLDTLAEPPAEFAVREFAVGTADDGTRRRVTLTVENTGGVDGTFVALVAKEALDGDYFESVELSLDVPAGEAETWTRTYDAPPEAVAVYLRWAGAEREVELAPDERPTTAQ</sequence>